<protein>
    <recommendedName>
        <fullName evidence="10">Glutamate or tyrosine decarboxylase</fullName>
    </recommendedName>
</protein>
<dbReference type="GO" id="GO:0019752">
    <property type="term" value="P:carboxylic acid metabolic process"/>
    <property type="evidence" value="ECO:0007669"/>
    <property type="project" value="InterPro"/>
</dbReference>
<dbReference type="OrthoDB" id="2161780at2759"/>
<dbReference type="AlphaFoldDB" id="A0A9P6FRJ7"/>
<dbReference type="Gene3D" id="3.40.640.10">
    <property type="entry name" value="Type I PLP-dependent aspartate aminotransferase-like (Major domain)"/>
    <property type="match status" value="1"/>
</dbReference>
<evidence type="ECO:0000256" key="3">
    <source>
        <dbReference type="ARBA" id="ARBA00022793"/>
    </source>
</evidence>
<dbReference type="InterPro" id="IPR010977">
    <property type="entry name" value="Aromatic_deC"/>
</dbReference>
<keyword evidence="4 6" id="KW-0663">Pyridoxal phosphate</keyword>
<evidence type="ECO:0000313" key="9">
    <source>
        <dbReference type="Proteomes" id="UP000780801"/>
    </source>
</evidence>
<dbReference type="PANTHER" id="PTHR11999">
    <property type="entry name" value="GROUP II PYRIDOXAL-5-PHOSPHATE DECARBOXYLASE"/>
    <property type="match status" value="1"/>
</dbReference>
<sequence>MSFFPHDPVAFGQFLDRVAQYAASTLDPASQTQQQTLPVTPFPTRSEHHPSTLDPALADFLALELSNSGMGLASTLEELLSRIGPSMSNSAGSRYYGLVTGGVTPAAFLADWLVTLFDQNTILYSDEAVSGYSLITDQAMRMAVDLFNLPKGEFRAMTTSGSTASNVVGMAVGRQWLGVQRHGVDYSQDGYDGRVVVLTNMAHASVWKAASILGIGRKNVQELVDMGVSEEDDGGLESEIIKWTGQGKAVMVFLAFGEVNTGIFVKNTRKIGQVCKDHGAYLHIDGAFGIYARCSPKYAHLADGLELAHSITACGHKWLNVPYDCGLFIYRKQLEKATMEPVFSSTAAYLRPSESASSHPMNLSIENSQRFRALPVWATLRAYGREGYSRIVEENCRFAKTMHDWIKSRPELYTTLTEECPLNIVVFCKSSPTLTRVQGAVSLAEKEHGLKELEKVNQELLKRLNASG</sequence>
<evidence type="ECO:0000256" key="7">
    <source>
        <dbReference type="RuleBase" id="RU000382"/>
    </source>
</evidence>
<evidence type="ECO:0008006" key="10">
    <source>
        <dbReference type="Google" id="ProtNLM"/>
    </source>
</evidence>
<dbReference type="InterPro" id="IPR015424">
    <property type="entry name" value="PyrdxlP-dep_Trfase"/>
</dbReference>
<proteinExistence type="inferred from homology"/>
<dbReference type="SUPFAM" id="SSF53383">
    <property type="entry name" value="PLP-dependent transferases"/>
    <property type="match status" value="1"/>
</dbReference>
<feature type="non-terminal residue" evidence="8">
    <location>
        <position position="468"/>
    </location>
</feature>
<comment type="cofactor">
    <cofactor evidence="1 6 7">
        <name>pyridoxal 5'-phosphate</name>
        <dbReference type="ChEBI" id="CHEBI:597326"/>
    </cofactor>
</comment>
<comment type="similarity">
    <text evidence="2 7">Belongs to the group II decarboxylase family.</text>
</comment>
<name>A0A9P6FRJ7_9FUNG</name>
<dbReference type="PANTHER" id="PTHR11999:SF70">
    <property type="entry name" value="MIP05841P"/>
    <property type="match status" value="1"/>
</dbReference>
<organism evidence="8 9">
    <name type="scientific">Lunasporangiospora selenospora</name>
    <dbReference type="NCBI Taxonomy" id="979761"/>
    <lineage>
        <taxon>Eukaryota</taxon>
        <taxon>Fungi</taxon>
        <taxon>Fungi incertae sedis</taxon>
        <taxon>Mucoromycota</taxon>
        <taxon>Mortierellomycotina</taxon>
        <taxon>Mortierellomycetes</taxon>
        <taxon>Mortierellales</taxon>
        <taxon>Mortierellaceae</taxon>
        <taxon>Lunasporangiospora</taxon>
    </lineage>
</organism>
<evidence type="ECO:0000256" key="1">
    <source>
        <dbReference type="ARBA" id="ARBA00001933"/>
    </source>
</evidence>
<accession>A0A9P6FRJ7</accession>
<dbReference type="GO" id="GO:0030170">
    <property type="term" value="F:pyridoxal phosphate binding"/>
    <property type="evidence" value="ECO:0007669"/>
    <property type="project" value="InterPro"/>
</dbReference>
<gene>
    <name evidence="8" type="ORF">BGW38_003352</name>
</gene>
<evidence type="ECO:0000256" key="6">
    <source>
        <dbReference type="PIRSR" id="PIRSR602129-50"/>
    </source>
</evidence>
<evidence type="ECO:0000313" key="8">
    <source>
        <dbReference type="EMBL" id="KAF9580127.1"/>
    </source>
</evidence>
<evidence type="ECO:0000256" key="2">
    <source>
        <dbReference type="ARBA" id="ARBA00009533"/>
    </source>
</evidence>
<dbReference type="Pfam" id="PF00282">
    <property type="entry name" value="Pyridoxal_deC"/>
    <property type="match status" value="1"/>
</dbReference>
<evidence type="ECO:0000256" key="4">
    <source>
        <dbReference type="ARBA" id="ARBA00022898"/>
    </source>
</evidence>
<feature type="modified residue" description="N6-(pyridoxal phosphate)lysine" evidence="6">
    <location>
        <position position="317"/>
    </location>
</feature>
<dbReference type="InterPro" id="IPR021115">
    <property type="entry name" value="Pyridoxal-P_BS"/>
</dbReference>
<dbReference type="InterPro" id="IPR015422">
    <property type="entry name" value="PyrdxlP-dep_Trfase_small"/>
</dbReference>
<reference evidence="8" key="1">
    <citation type="journal article" date="2020" name="Fungal Divers.">
        <title>Resolving the Mortierellaceae phylogeny through synthesis of multi-gene phylogenetics and phylogenomics.</title>
        <authorList>
            <person name="Vandepol N."/>
            <person name="Liber J."/>
            <person name="Desiro A."/>
            <person name="Na H."/>
            <person name="Kennedy M."/>
            <person name="Barry K."/>
            <person name="Grigoriev I.V."/>
            <person name="Miller A.N."/>
            <person name="O'Donnell K."/>
            <person name="Stajich J.E."/>
            <person name="Bonito G."/>
        </authorList>
    </citation>
    <scope>NUCLEOTIDE SEQUENCE</scope>
    <source>
        <strain evidence="8">KOD1015</strain>
    </source>
</reference>
<evidence type="ECO:0000256" key="5">
    <source>
        <dbReference type="ARBA" id="ARBA00023239"/>
    </source>
</evidence>
<dbReference type="GO" id="GO:0016831">
    <property type="term" value="F:carboxy-lyase activity"/>
    <property type="evidence" value="ECO:0007669"/>
    <property type="project" value="UniProtKB-KW"/>
</dbReference>
<dbReference type="EMBL" id="JAABOA010002265">
    <property type="protein sequence ID" value="KAF9580127.1"/>
    <property type="molecule type" value="Genomic_DNA"/>
</dbReference>
<dbReference type="InterPro" id="IPR002129">
    <property type="entry name" value="PyrdxlP-dep_de-COase"/>
</dbReference>
<comment type="caution">
    <text evidence="8">The sequence shown here is derived from an EMBL/GenBank/DDBJ whole genome shotgun (WGS) entry which is preliminary data.</text>
</comment>
<dbReference type="Proteomes" id="UP000780801">
    <property type="component" value="Unassembled WGS sequence"/>
</dbReference>
<keyword evidence="5 7" id="KW-0456">Lyase</keyword>
<keyword evidence="3" id="KW-0210">Decarboxylase</keyword>
<dbReference type="PROSITE" id="PS00392">
    <property type="entry name" value="DDC_GAD_HDC_YDC"/>
    <property type="match status" value="1"/>
</dbReference>
<dbReference type="InterPro" id="IPR015421">
    <property type="entry name" value="PyrdxlP-dep_Trfase_major"/>
</dbReference>
<keyword evidence="9" id="KW-1185">Reference proteome</keyword>
<dbReference type="Gene3D" id="3.90.1150.10">
    <property type="entry name" value="Aspartate Aminotransferase, domain 1"/>
    <property type="match status" value="1"/>
</dbReference>